<dbReference type="AlphaFoldDB" id="A0AAC8Q912"/>
<organism evidence="2 4">
    <name type="scientific">Archangium gephyra</name>
    <dbReference type="NCBI Taxonomy" id="48"/>
    <lineage>
        <taxon>Bacteria</taxon>
        <taxon>Pseudomonadati</taxon>
        <taxon>Myxococcota</taxon>
        <taxon>Myxococcia</taxon>
        <taxon>Myxococcales</taxon>
        <taxon>Cystobacterineae</taxon>
        <taxon>Archangiaceae</taxon>
        <taxon>Archangium</taxon>
    </lineage>
</organism>
<dbReference type="RefSeq" id="WP_147333151.1">
    <property type="nucleotide sequence ID" value="NZ_CP011509.1"/>
</dbReference>
<name>A0AAC8Q912_9BACT</name>
<feature type="region of interest" description="Disordered" evidence="1">
    <location>
        <begin position="75"/>
        <end position="100"/>
    </location>
</feature>
<reference evidence="3 5" key="2">
    <citation type="submission" date="2018-08" db="EMBL/GenBank/DDBJ databases">
        <title>Genomic Encyclopedia of Archaeal and Bacterial Type Strains, Phase II (KMG-II): from individual species to whole genera.</title>
        <authorList>
            <person name="Goeker M."/>
        </authorList>
    </citation>
    <scope>NUCLEOTIDE SEQUENCE [LARGE SCALE GENOMIC DNA]</scope>
    <source>
        <strain evidence="3 5">DSM 2261</strain>
    </source>
</reference>
<dbReference type="EMBL" id="QUMU01000013">
    <property type="protein sequence ID" value="REG25178.1"/>
    <property type="molecule type" value="Genomic_DNA"/>
</dbReference>
<evidence type="ECO:0000313" key="3">
    <source>
        <dbReference type="EMBL" id="REG25178.1"/>
    </source>
</evidence>
<reference evidence="2 4" key="1">
    <citation type="submission" date="2015-05" db="EMBL/GenBank/DDBJ databases">
        <title>Genome assembly of Archangium gephyra DSM 2261.</title>
        <authorList>
            <person name="Sharma G."/>
            <person name="Subramanian S."/>
        </authorList>
    </citation>
    <scope>NUCLEOTIDE SEQUENCE [LARGE SCALE GENOMIC DNA]</scope>
    <source>
        <strain evidence="2 4">DSM 2261</strain>
    </source>
</reference>
<evidence type="ECO:0000313" key="2">
    <source>
        <dbReference type="EMBL" id="AKJ03054.1"/>
    </source>
</evidence>
<dbReference type="EMBL" id="CP011509">
    <property type="protein sequence ID" value="AKJ03054.1"/>
    <property type="molecule type" value="Genomic_DNA"/>
</dbReference>
<dbReference type="PROSITE" id="PS51257">
    <property type="entry name" value="PROKAR_LIPOPROTEIN"/>
    <property type="match status" value="1"/>
</dbReference>
<gene>
    <name evidence="2" type="ORF">AA314_04680</name>
    <name evidence="3" type="ORF">ATI61_113242</name>
</gene>
<accession>A0AAC8Q912</accession>
<dbReference type="Proteomes" id="UP000256345">
    <property type="component" value="Unassembled WGS sequence"/>
</dbReference>
<dbReference type="Proteomes" id="UP000035579">
    <property type="component" value="Chromosome"/>
</dbReference>
<feature type="compositionally biased region" description="Basic and acidic residues" evidence="1">
    <location>
        <begin position="75"/>
        <end position="85"/>
    </location>
</feature>
<dbReference type="KEGG" id="age:AA314_04680"/>
<keyword evidence="5" id="KW-1185">Reference proteome</keyword>
<protein>
    <submittedName>
        <fullName evidence="2">TolA protein</fullName>
    </submittedName>
</protein>
<evidence type="ECO:0000313" key="5">
    <source>
        <dbReference type="Proteomes" id="UP000256345"/>
    </source>
</evidence>
<evidence type="ECO:0000256" key="1">
    <source>
        <dbReference type="SAM" id="MobiDB-lite"/>
    </source>
</evidence>
<evidence type="ECO:0000313" key="4">
    <source>
        <dbReference type="Proteomes" id="UP000035579"/>
    </source>
</evidence>
<proteinExistence type="predicted"/>
<sequence>MRKLMMAVMAVAGLGLTVGCQDRNKVQQEQQDVAEAQRDVAQERQEINKEVAETRQDGREELTDAQKDLVEEQRELADAQHKQMDEQNDQAIGGSGNTMNKNDTAANVKTEEVEGTIQSTSANTIAIIVPDKNNQVMRFQANQQVQVMKDDKPVALKDLKAGDEVRASYQLDPNGKMMLKSIEVEKLSAQHPDQQKK</sequence>
<feature type="region of interest" description="Disordered" evidence="1">
    <location>
        <begin position="29"/>
        <end position="60"/>
    </location>
</feature>
<feature type="compositionally biased region" description="Basic and acidic residues" evidence="1">
    <location>
        <begin position="35"/>
        <end position="60"/>
    </location>
</feature>